<dbReference type="SMART" id="SM00060">
    <property type="entry name" value="FN3"/>
    <property type="match status" value="2"/>
</dbReference>
<keyword evidence="7" id="KW-0325">Glycoprotein</keyword>
<dbReference type="InterPro" id="IPR013783">
    <property type="entry name" value="Ig-like_fold"/>
</dbReference>
<evidence type="ECO:0000256" key="2">
    <source>
        <dbReference type="ARBA" id="ARBA00022692"/>
    </source>
</evidence>
<dbReference type="InterPro" id="IPR036116">
    <property type="entry name" value="FN3_sf"/>
</dbReference>
<feature type="domain" description="Fibronectin type-III" evidence="11">
    <location>
        <begin position="334"/>
        <end position="438"/>
    </location>
</feature>
<organism evidence="12 13">
    <name type="scientific">Scomber scombrus</name>
    <name type="common">Atlantic mackerel</name>
    <name type="synonym">Scomber vernalis</name>
    <dbReference type="NCBI Taxonomy" id="13677"/>
    <lineage>
        <taxon>Eukaryota</taxon>
        <taxon>Metazoa</taxon>
        <taxon>Chordata</taxon>
        <taxon>Craniata</taxon>
        <taxon>Vertebrata</taxon>
        <taxon>Euteleostomi</taxon>
        <taxon>Actinopterygii</taxon>
        <taxon>Neopterygii</taxon>
        <taxon>Teleostei</taxon>
        <taxon>Neoteleostei</taxon>
        <taxon>Acanthomorphata</taxon>
        <taxon>Pelagiaria</taxon>
        <taxon>Scombriformes</taxon>
        <taxon>Scombridae</taxon>
        <taxon>Scomber</taxon>
    </lineage>
</organism>
<dbReference type="PROSITE" id="PS50853">
    <property type="entry name" value="FN3"/>
    <property type="match status" value="2"/>
</dbReference>
<evidence type="ECO:0000256" key="1">
    <source>
        <dbReference type="ARBA" id="ARBA00004479"/>
    </source>
</evidence>
<dbReference type="PANTHER" id="PTHR23037">
    <property type="entry name" value="CYTOKINE RECEPTOR"/>
    <property type="match status" value="1"/>
</dbReference>
<evidence type="ECO:0000256" key="9">
    <source>
        <dbReference type="SAM" id="Phobius"/>
    </source>
</evidence>
<feature type="domain" description="Fibronectin type-III" evidence="11">
    <location>
        <begin position="142"/>
        <end position="238"/>
    </location>
</feature>
<keyword evidence="4 9" id="KW-1133">Transmembrane helix</keyword>
<feature type="compositionally biased region" description="Polar residues" evidence="8">
    <location>
        <begin position="638"/>
        <end position="656"/>
    </location>
</feature>
<dbReference type="PANTHER" id="PTHR23037:SF41">
    <property type="entry name" value="COLONY STIMULATING FACTOR 2 RECEPTOR, BETA, LOW-AFFINITY (GRANULOCYTE-MACROPHAGE) PRECURSOR"/>
    <property type="match status" value="1"/>
</dbReference>
<dbReference type="Pfam" id="PF21460">
    <property type="entry name" value="IL3Rb_N"/>
    <property type="match status" value="1"/>
</dbReference>
<feature type="transmembrane region" description="Helical" evidence="9">
    <location>
        <begin position="441"/>
        <end position="465"/>
    </location>
</feature>
<feature type="signal peptide" evidence="10">
    <location>
        <begin position="1"/>
        <end position="23"/>
    </location>
</feature>
<evidence type="ECO:0000256" key="4">
    <source>
        <dbReference type="ARBA" id="ARBA00022989"/>
    </source>
</evidence>
<evidence type="ECO:0000256" key="7">
    <source>
        <dbReference type="ARBA" id="ARBA00023180"/>
    </source>
</evidence>
<comment type="subcellular location">
    <subcellularLocation>
        <location evidence="1">Membrane</location>
        <topology evidence="1">Single-pass type I membrane protein</topology>
    </subcellularLocation>
</comment>
<dbReference type="CDD" id="cd00063">
    <property type="entry name" value="FN3"/>
    <property type="match status" value="2"/>
</dbReference>
<evidence type="ECO:0000313" key="13">
    <source>
        <dbReference type="Proteomes" id="UP001314229"/>
    </source>
</evidence>
<dbReference type="Pfam" id="PF00041">
    <property type="entry name" value="fn3"/>
    <property type="match status" value="2"/>
</dbReference>
<dbReference type="InterPro" id="IPR048668">
    <property type="entry name" value="IL3RB_N"/>
</dbReference>
<evidence type="ECO:0000256" key="10">
    <source>
        <dbReference type="SAM" id="SignalP"/>
    </source>
</evidence>
<evidence type="ECO:0000256" key="8">
    <source>
        <dbReference type="SAM" id="MobiDB-lite"/>
    </source>
</evidence>
<dbReference type="InterPro" id="IPR003961">
    <property type="entry name" value="FN3_dom"/>
</dbReference>
<evidence type="ECO:0000259" key="11">
    <source>
        <dbReference type="PROSITE" id="PS50853"/>
    </source>
</evidence>
<dbReference type="AlphaFoldDB" id="A0AAV1NW85"/>
<dbReference type="GO" id="GO:0009897">
    <property type="term" value="C:external side of plasma membrane"/>
    <property type="evidence" value="ECO:0007669"/>
    <property type="project" value="TreeGrafter"/>
</dbReference>
<dbReference type="Gene3D" id="2.60.40.10">
    <property type="entry name" value="Immunoglobulins"/>
    <property type="match status" value="4"/>
</dbReference>
<evidence type="ECO:0000256" key="3">
    <source>
        <dbReference type="ARBA" id="ARBA00022729"/>
    </source>
</evidence>
<feature type="region of interest" description="Disordered" evidence="8">
    <location>
        <begin position="575"/>
        <end position="606"/>
    </location>
</feature>
<gene>
    <name evidence="12" type="ORF">FSCOSCO3_A000712</name>
</gene>
<feature type="chain" id="PRO_5043763121" evidence="10">
    <location>
        <begin position="24"/>
        <end position="703"/>
    </location>
</feature>
<feature type="region of interest" description="Disordered" evidence="8">
    <location>
        <begin position="638"/>
        <end position="688"/>
    </location>
</feature>
<keyword evidence="3 10" id="KW-0732">Signal</keyword>
<dbReference type="GO" id="GO:0004896">
    <property type="term" value="F:cytokine receptor activity"/>
    <property type="evidence" value="ECO:0007669"/>
    <property type="project" value="TreeGrafter"/>
</dbReference>
<name>A0AAV1NW85_SCOSC</name>
<protein>
    <submittedName>
        <fullName evidence="12">Cytokine receptor common subunit beta</fullName>
    </submittedName>
</protein>
<reference evidence="12 13" key="1">
    <citation type="submission" date="2024-01" db="EMBL/GenBank/DDBJ databases">
        <authorList>
            <person name="Alioto T."/>
            <person name="Alioto T."/>
            <person name="Gomez Garrido J."/>
        </authorList>
    </citation>
    <scope>NUCLEOTIDE SEQUENCE [LARGE SCALE GENOMIC DNA]</scope>
</reference>
<keyword evidence="5 9" id="KW-0472">Membrane</keyword>
<proteinExistence type="predicted"/>
<sequence>MSPGMMPLFWVMIWSMLPPLVLLSDLDHCTIDESSSSQNVSPLLESLQCHNDYESYVYCQWMDASNLNTTLWFQNKRKKCEPYKAAVKHTEEHGIVRCRYETKLFAIGISHTAFFLNNKTPALCLSEPRRALNLSQHLRARPPVNLSAYDSGDGGRWLKWFSPYPSSSSLSKNLKYQLSYRPDRLDDWTIENVTNTTVKMEKRSLLAGRMYEARVRARASVGQWSDWSHVVTWQTEEDAGQFPILHCVLDGEKEVMCSWEVNSELVHFITYQLTCTNQTALSVRCCNNTKITPDLSRSVLRYSCSLNVTDPAHLLLELKPTHSAKSFSTSQHIRPYSPKNVTVKEAGSNWVVEWTEPPKSRDIRLYYHVQYYSKQNQDSFTLLNISEGSISVTIRQQSLASSQRYHVQVRSLVVPGDDQSYKGTPSEWTDPVEWTSHAAPWWSPISLIYFFISVFVTTVFCALYYTIPACQRRVILWVESVPSPGKSKILSEIKSATSRTLMQSENTYICKVLSLDSLSTCSSDTALWPTKDKHLEQYRDCWNCDNLVLSAEKVNGSDTSSMSFSGPYIFCQTPDPNCKSAEDKGEEKEEKREETSSHDTASPSPVNFTLFGEGYVCLPNRSASRSTQDLVTYSDANTSTHMHNNNQLCPDNTQRSDNVDIQPGLIEPTSGRQPPAYTSGPFTPWPQGGTVQASGYCLLPQPS</sequence>
<accession>A0AAV1NW85</accession>
<dbReference type="Proteomes" id="UP001314229">
    <property type="component" value="Unassembled WGS sequence"/>
</dbReference>
<evidence type="ECO:0000256" key="6">
    <source>
        <dbReference type="ARBA" id="ARBA00023170"/>
    </source>
</evidence>
<keyword evidence="2 9" id="KW-0812">Transmembrane</keyword>
<keyword evidence="13" id="KW-1185">Reference proteome</keyword>
<feature type="compositionally biased region" description="Basic and acidic residues" evidence="8">
    <location>
        <begin position="580"/>
        <end position="597"/>
    </location>
</feature>
<evidence type="ECO:0000256" key="5">
    <source>
        <dbReference type="ARBA" id="ARBA00023136"/>
    </source>
</evidence>
<keyword evidence="6 12" id="KW-0675">Receptor</keyword>
<dbReference type="SUPFAM" id="SSF49265">
    <property type="entry name" value="Fibronectin type III"/>
    <property type="match status" value="3"/>
</dbReference>
<evidence type="ECO:0000313" key="12">
    <source>
        <dbReference type="EMBL" id="CAK6963380.1"/>
    </source>
</evidence>
<comment type="caution">
    <text evidence="12">The sequence shown here is derived from an EMBL/GenBank/DDBJ whole genome shotgun (WGS) entry which is preliminary data.</text>
</comment>
<dbReference type="EMBL" id="CAWUFR010000064">
    <property type="protein sequence ID" value="CAK6963380.1"/>
    <property type="molecule type" value="Genomic_DNA"/>
</dbReference>